<evidence type="ECO:0000313" key="1">
    <source>
        <dbReference type="EMBL" id="KAG8548416.1"/>
    </source>
</evidence>
<sequence length="74" mass="8557">MAFSVMLYLPIASLKFFGEKKNFKKLNVNVTTVILVIAEGLSEVGGLSRHYVSLLHSRLYRRSLKKKFWKVLQN</sequence>
<accession>A0AAV6ZGL8</accession>
<organism evidence="1 2">
    <name type="scientific">Engystomops pustulosus</name>
    <name type="common">Tungara frog</name>
    <name type="synonym">Physalaemus pustulosus</name>
    <dbReference type="NCBI Taxonomy" id="76066"/>
    <lineage>
        <taxon>Eukaryota</taxon>
        <taxon>Metazoa</taxon>
        <taxon>Chordata</taxon>
        <taxon>Craniata</taxon>
        <taxon>Vertebrata</taxon>
        <taxon>Euteleostomi</taxon>
        <taxon>Amphibia</taxon>
        <taxon>Batrachia</taxon>
        <taxon>Anura</taxon>
        <taxon>Neobatrachia</taxon>
        <taxon>Hyloidea</taxon>
        <taxon>Leptodactylidae</taxon>
        <taxon>Leiuperinae</taxon>
        <taxon>Engystomops</taxon>
    </lineage>
</organism>
<evidence type="ECO:0000313" key="2">
    <source>
        <dbReference type="Proteomes" id="UP000824782"/>
    </source>
</evidence>
<keyword evidence="2" id="KW-1185">Reference proteome</keyword>
<comment type="caution">
    <text evidence="1">The sequence shown here is derived from an EMBL/GenBank/DDBJ whole genome shotgun (WGS) entry which is preliminary data.</text>
</comment>
<name>A0AAV6ZGL8_ENGPU</name>
<gene>
    <name evidence="1" type="ORF">GDO81_025453</name>
</gene>
<dbReference type="Proteomes" id="UP000824782">
    <property type="component" value="Unassembled WGS sequence"/>
</dbReference>
<dbReference type="AlphaFoldDB" id="A0AAV6ZGL8"/>
<protein>
    <submittedName>
        <fullName evidence="1">Uncharacterized protein</fullName>
    </submittedName>
</protein>
<dbReference type="EMBL" id="WNYA01000415">
    <property type="protein sequence ID" value="KAG8548416.1"/>
    <property type="molecule type" value="Genomic_DNA"/>
</dbReference>
<proteinExistence type="predicted"/>
<reference evidence="1" key="1">
    <citation type="thesis" date="2020" institute="ProQuest LLC" country="789 East Eisenhower Parkway, Ann Arbor, MI, USA">
        <title>Comparative Genomics and Chromosome Evolution.</title>
        <authorList>
            <person name="Mudd A.B."/>
        </authorList>
    </citation>
    <scope>NUCLEOTIDE SEQUENCE</scope>
    <source>
        <strain evidence="1">237g6f4</strain>
        <tissue evidence="1">Blood</tissue>
    </source>
</reference>